<protein>
    <submittedName>
        <fullName evidence="3">Uncharacterized protein</fullName>
    </submittedName>
</protein>
<dbReference type="Proteomes" id="UP000221165">
    <property type="component" value="Unassembled WGS sequence"/>
</dbReference>
<feature type="compositionally biased region" description="Basic and acidic residues" evidence="2">
    <location>
        <begin position="764"/>
        <end position="773"/>
    </location>
</feature>
<gene>
    <name evidence="3" type="ORF">CSUI_000419</name>
</gene>
<evidence type="ECO:0000256" key="1">
    <source>
        <dbReference type="SAM" id="Coils"/>
    </source>
</evidence>
<evidence type="ECO:0000313" key="3">
    <source>
        <dbReference type="EMBL" id="PHJ25729.1"/>
    </source>
</evidence>
<accession>A0A2C6LE50</accession>
<feature type="region of interest" description="Disordered" evidence="2">
    <location>
        <begin position="1278"/>
        <end position="1316"/>
    </location>
</feature>
<feature type="compositionally biased region" description="Low complexity" evidence="2">
    <location>
        <begin position="133"/>
        <end position="145"/>
    </location>
</feature>
<keyword evidence="1" id="KW-0175">Coiled coil</keyword>
<name>A0A2C6LE50_9APIC</name>
<feature type="compositionally biased region" description="Polar residues" evidence="2">
    <location>
        <begin position="744"/>
        <end position="761"/>
    </location>
</feature>
<evidence type="ECO:0000313" key="4">
    <source>
        <dbReference type="Proteomes" id="UP000221165"/>
    </source>
</evidence>
<keyword evidence="4" id="KW-1185">Reference proteome</keyword>
<feature type="compositionally biased region" description="Polar residues" evidence="2">
    <location>
        <begin position="1295"/>
        <end position="1307"/>
    </location>
</feature>
<feature type="compositionally biased region" description="Basic and acidic residues" evidence="2">
    <location>
        <begin position="1515"/>
        <end position="1525"/>
    </location>
</feature>
<feature type="region of interest" description="Disordered" evidence="2">
    <location>
        <begin position="1506"/>
        <end position="1539"/>
    </location>
</feature>
<feature type="region of interest" description="Disordered" evidence="2">
    <location>
        <begin position="739"/>
        <end position="886"/>
    </location>
</feature>
<feature type="region of interest" description="Disordered" evidence="2">
    <location>
        <begin position="506"/>
        <end position="565"/>
    </location>
</feature>
<sequence>MYPFLPSDVRDRRVVSPAMDLSDRSPASCQEKARTSESRHADRICQPLAVPATGLAASADGRSGSPADVHCGFSRPLTASHHRQSGGSVRPRSRASASTPGIPGNESGASDSRVAPLSSSQASHSGFRPRPDASSSYSPGALASSREISSRPRDGASSFLESASHTTASSFFNSSVSLLSSSPCPSQAVGVPSFVAELHPTKTELLQSLAHMLLAMRSQRVAFGWQLSQVERLIAQLAEIPPDLSEAEHTGDLSSHSPVHPGAAQRFFFDHHDTGSRMSRIRSRSAPTCGMGSRAAGAPEAATVMAQKSKRSPTGDADQDFSAAKDTSSSETTRRGGVEIGSLFLVGSGIRTSVGSSSTRGDSSISLSSSLPVSHSLLSSVAHPSVRSLQHPGTCSHPRPVDRDRLSVLAGREGTPVEADSSEGCPAGAARGPPAEVSPASSVYQGRLAFSQGNEARSRGRCRSLNAPRQGRGFEELTGLQVRIQQMRRAVQLGVQFDDAYSLAKGDSAWSDPGGVDYGDEVRGHSGLGERRQEVVAKASGTTEQQREATGNTRNASGEGKGEVQCTNYEPEVKCHKRRDVGDDTRDTAMGEKEGDDGVDIGGENSADRGPLELDDLTAPVAHAPDLQGSCTSERKEVLHDRMGNIEETAHSQLPVGEAHVPPSSRSSRLCEGDKQEQQQSAEIHGRGDSYLRPGGQLLELYREQHRLLQDELERRKRDIARIERIRQLQRQLMFFEPTRKKQGSQLPRQVGDSTPDTQGFSLGERRTFRKADSVAVEGSSSDGHNDAEPLRVVQEDRTRPLFPGIFPFSPDGQSPCHQAVGPPHSRPMLHSDDRPLPVSSSVYSVNRQRSTSISRADHGEPQPTQEIDAPQSLNRSPSRAKARKTVPLPTRFLTDMMRDSAFTLRHPPLPSSPKLSSLRSRLVGPTGAGHNRFVPPYSDIACALQHRPKSDQAYPISFVKGQSGHLSASLLSHFCSSDPQPLPRIPPDRMQDSRGRSLDKTSHGVSGQGRDERERRLSAHGSAAGVATPLCGGRTAGPRPPLRDLGGGAEPALIVARPPLRGDPHALRMNSRLFHSDTVGLDEQMPRPACPVVLSPTAVQSLGTLHRRDLPRGQVSSAGTGGSPADNISQCLCEGCHPAHQCTKYAFTGPDYGREDRVMIPECRRVTRGVPPGDLNPSGDLYGGQVIPSGAEGPGSDLRVGGTGFDWDNLIHADATLGEDSRRFQTAADGGSFERPTENNARREHAQVQLDLGSSRLWREESPVAYVLYSPSRRGQQTRRLVPSSANVPAATVQRGSSKIRSSRSPTAEFRTPEESRATVSVCAKAVSFGCVGEAYGAPSDRLRTRKLDGAGKGAPGCDRETQFVTSRLSHLAASSDVRKTSVRDCRSSVAVDSAACLSWSKSLRSGDCSTQRRGRSATSINQSQSPARRAEATLDREPVARPTRQREPRVSKLPAVSSSSSIPARSCHVASFDLNRLGVSPAAARFASGAQLRHGRTTNVNKMLTRGQVPGHGDTRRARERVSVPDSEELDSSTAQPVHVRLRLHVPSDGDPSGRLAPPLTVRVLDPETQKQSFQQGQKYLNKLSVALPEDETVTAVVSEGDIALAVVRVRLAGDT</sequence>
<dbReference type="RefSeq" id="XP_067927375.1">
    <property type="nucleotide sequence ID" value="XM_068060653.1"/>
</dbReference>
<dbReference type="GeneID" id="94423864"/>
<feature type="compositionally biased region" description="Basic and acidic residues" evidence="2">
    <location>
        <begin position="31"/>
        <end position="43"/>
    </location>
</feature>
<feature type="compositionally biased region" description="Basic and acidic residues" evidence="2">
    <location>
        <begin position="987"/>
        <end position="1003"/>
    </location>
</feature>
<feature type="region of interest" description="Disordered" evidence="2">
    <location>
        <begin position="15"/>
        <end position="44"/>
    </location>
</feature>
<feature type="compositionally biased region" description="Polar residues" evidence="2">
    <location>
        <begin position="540"/>
        <end position="556"/>
    </location>
</feature>
<feature type="compositionally biased region" description="Polar residues" evidence="2">
    <location>
        <begin position="839"/>
        <end position="855"/>
    </location>
</feature>
<feature type="region of interest" description="Disordered" evidence="2">
    <location>
        <begin position="1406"/>
        <end position="1462"/>
    </location>
</feature>
<feature type="region of interest" description="Disordered" evidence="2">
    <location>
        <begin position="650"/>
        <end position="691"/>
    </location>
</feature>
<dbReference type="VEuPathDB" id="ToxoDB:CSUI_000419"/>
<feature type="region of interest" description="Disordered" evidence="2">
    <location>
        <begin position="978"/>
        <end position="1048"/>
    </location>
</feature>
<feature type="compositionally biased region" description="Basic and acidic residues" evidence="2">
    <location>
        <begin position="784"/>
        <end position="800"/>
    </location>
</feature>
<feature type="compositionally biased region" description="Basic and acidic residues" evidence="2">
    <location>
        <begin position="1430"/>
        <end position="1452"/>
    </location>
</feature>
<feature type="compositionally biased region" description="Polar residues" evidence="2">
    <location>
        <begin position="1278"/>
        <end position="1288"/>
    </location>
</feature>
<feature type="region of interest" description="Disordered" evidence="2">
    <location>
        <begin position="56"/>
        <end position="157"/>
    </location>
</feature>
<feature type="region of interest" description="Disordered" evidence="2">
    <location>
        <begin position="413"/>
        <end position="441"/>
    </location>
</feature>
<feature type="coiled-coil region" evidence="1">
    <location>
        <begin position="699"/>
        <end position="726"/>
    </location>
</feature>
<proteinExistence type="predicted"/>
<feature type="region of interest" description="Disordered" evidence="2">
    <location>
        <begin position="276"/>
        <end position="335"/>
    </location>
</feature>
<evidence type="ECO:0000256" key="2">
    <source>
        <dbReference type="SAM" id="MobiDB-lite"/>
    </source>
</evidence>
<feature type="compositionally biased region" description="Basic and acidic residues" evidence="2">
    <location>
        <begin position="520"/>
        <end position="535"/>
    </location>
</feature>
<feature type="region of interest" description="Disordered" evidence="2">
    <location>
        <begin position="577"/>
        <end position="611"/>
    </location>
</feature>
<feature type="compositionally biased region" description="Basic and acidic residues" evidence="2">
    <location>
        <begin position="580"/>
        <end position="593"/>
    </location>
</feature>
<organism evidence="3 4">
    <name type="scientific">Cystoisospora suis</name>
    <dbReference type="NCBI Taxonomy" id="483139"/>
    <lineage>
        <taxon>Eukaryota</taxon>
        <taxon>Sar</taxon>
        <taxon>Alveolata</taxon>
        <taxon>Apicomplexa</taxon>
        <taxon>Conoidasida</taxon>
        <taxon>Coccidia</taxon>
        <taxon>Eucoccidiorida</taxon>
        <taxon>Eimeriorina</taxon>
        <taxon>Sarcocystidae</taxon>
        <taxon>Cystoisospora</taxon>
    </lineage>
</organism>
<comment type="caution">
    <text evidence="3">The sequence shown here is derived from an EMBL/GenBank/DDBJ whole genome shotgun (WGS) entry which is preliminary data.</text>
</comment>
<feature type="compositionally biased region" description="Polar residues" evidence="2">
    <location>
        <begin position="1406"/>
        <end position="1428"/>
    </location>
</feature>
<dbReference type="OrthoDB" id="2635at2759"/>
<reference evidence="3 4" key="1">
    <citation type="journal article" date="2017" name="Int. J. Parasitol.">
        <title>The genome of the protozoan parasite Cystoisospora suis and a reverse vaccinology approach to identify vaccine candidates.</title>
        <authorList>
            <person name="Palmieri N."/>
            <person name="Shrestha A."/>
            <person name="Ruttkowski B."/>
            <person name="Beck T."/>
            <person name="Vogl C."/>
            <person name="Tomley F."/>
            <person name="Blake D.P."/>
            <person name="Joachim A."/>
        </authorList>
    </citation>
    <scope>NUCLEOTIDE SEQUENCE [LARGE SCALE GENOMIC DNA]</scope>
    <source>
        <strain evidence="3 4">Wien I</strain>
    </source>
</reference>
<dbReference type="EMBL" id="MIGC01000174">
    <property type="protein sequence ID" value="PHJ25729.1"/>
    <property type="molecule type" value="Genomic_DNA"/>
</dbReference>
<feature type="compositionally biased region" description="Low complexity" evidence="2">
    <location>
        <begin position="424"/>
        <end position="435"/>
    </location>
</feature>